<dbReference type="InterPro" id="IPR038770">
    <property type="entry name" value="Na+/solute_symporter_sf"/>
</dbReference>
<dbReference type="PANTHER" id="PTHR43057">
    <property type="entry name" value="ARSENITE EFFLUX TRANSPORTER"/>
    <property type="match status" value="1"/>
</dbReference>
<dbReference type="Proteomes" id="UP000281738">
    <property type="component" value="Unassembled WGS sequence"/>
</dbReference>
<keyword evidence="2" id="KW-0472">Membrane</keyword>
<dbReference type="GO" id="GO:0015105">
    <property type="term" value="F:arsenite transmembrane transporter activity"/>
    <property type="evidence" value="ECO:0007669"/>
    <property type="project" value="TreeGrafter"/>
</dbReference>
<evidence type="ECO:0000313" key="4">
    <source>
        <dbReference type="Proteomes" id="UP000281738"/>
    </source>
</evidence>
<evidence type="ECO:0000313" key="3">
    <source>
        <dbReference type="EMBL" id="ROR91854.1"/>
    </source>
</evidence>
<keyword evidence="2" id="KW-1133">Transmembrane helix</keyword>
<name>A0A3N2CXB5_9ACTN</name>
<feature type="transmembrane region" description="Helical" evidence="2">
    <location>
        <begin position="232"/>
        <end position="251"/>
    </location>
</feature>
<dbReference type="OrthoDB" id="3254016at2"/>
<gene>
    <name evidence="3" type="ORF">EDD33_2732</name>
</gene>
<dbReference type="InterPro" id="IPR016833">
    <property type="entry name" value="Put_Na-Bile_cotransptr"/>
</dbReference>
<feature type="transmembrane region" description="Helical" evidence="2">
    <location>
        <begin position="164"/>
        <end position="187"/>
    </location>
</feature>
<accession>A0A3N2CXB5</accession>
<protein>
    <submittedName>
        <fullName evidence="3">ACR3 family arsenite efflux pump ArsB</fullName>
    </submittedName>
</protein>
<sequence length="320" mass="33999">MRLLETAEKHQIALYLAAIGAAFAFGVFTPETTGEAIEHAIEPVLAALLFATFLQVPFLDLAASLRDARFLAAVLVLNFVLGPAVVLVLVQLLPSDQAILVGVLLVLLTPCIDYVIVFTDVAGGSAEHLVAAAPLLMLLQLLLLPIYLYLFVGPGLAEVVDPKPFVRAFVVLVAVPLTLAALTQGLASRFTAARTLETVMAALMVPLMMATLFAVVASQISDITSRFADVAAIVPIYLTWFVVMAGIGTVVGHAFKLDPPRSIALTFSGATRNSLVVLPLALALPEEYSLAAIVVVTQTLVELIAMISYTRAVPRLTVTR</sequence>
<dbReference type="GO" id="GO:0015297">
    <property type="term" value="F:antiporter activity"/>
    <property type="evidence" value="ECO:0007669"/>
    <property type="project" value="InterPro"/>
</dbReference>
<dbReference type="RefSeq" id="WP_123391466.1">
    <property type="nucleotide sequence ID" value="NZ_RKHO01000001.1"/>
</dbReference>
<dbReference type="PANTHER" id="PTHR43057:SF1">
    <property type="entry name" value="ARSENICAL-RESISTANCE PROTEIN 3"/>
    <property type="match status" value="1"/>
</dbReference>
<dbReference type="Pfam" id="PF13593">
    <property type="entry name" value="SBF_like"/>
    <property type="match status" value="1"/>
</dbReference>
<organism evidence="3 4">
    <name type="scientific">Nocardioides aurantiacus</name>
    <dbReference type="NCBI Taxonomy" id="86796"/>
    <lineage>
        <taxon>Bacteria</taxon>
        <taxon>Bacillati</taxon>
        <taxon>Actinomycetota</taxon>
        <taxon>Actinomycetes</taxon>
        <taxon>Propionibacteriales</taxon>
        <taxon>Nocardioidaceae</taxon>
        <taxon>Nocardioides</taxon>
    </lineage>
</organism>
<feature type="transmembrane region" description="Helical" evidence="2">
    <location>
        <begin position="263"/>
        <end position="284"/>
    </location>
</feature>
<feature type="transmembrane region" description="Helical" evidence="2">
    <location>
        <begin position="12"/>
        <end position="28"/>
    </location>
</feature>
<feature type="transmembrane region" description="Helical" evidence="2">
    <location>
        <begin position="40"/>
        <end position="58"/>
    </location>
</feature>
<dbReference type="GO" id="GO:0005886">
    <property type="term" value="C:plasma membrane"/>
    <property type="evidence" value="ECO:0007669"/>
    <property type="project" value="TreeGrafter"/>
</dbReference>
<keyword evidence="2" id="KW-0812">Transmembrane</keyword>
<evidence type="ECO:0000256" key="2">
    <source>
        <dbReference type="SAM" id="Phobius"/>
    </source>
</evidence>
<dbReference type="AlphaFoldDB" id="A0A3N2CXB5"/>
<keyword evidence="1" id="KW-0813">Transport</keyword>
<reference evidence="3 4" key="1">
    <citation type="submission" date="2018-11" db="EMBL/GenBank/DDBJ databases">
        <title>Sequencing the genomes of 1000 actinobacteria strains.</title>
        <authorList>
            <person name="Klenk H.-P."/>
        </authorList>
    </citation>
    <scope>NUCLEOTIDE SEQUENCE [LARGE SCALE GENOMIC DNA]</scope>
    <source>
        <strain evidence="3 4">DSM 12652</strain>
    </source>
</reference>
<dbReference type="InterPro" id="IPR004706">
    <property type="entry name" value="Arsenical-R_Acr3"/>
</dbReference>
<feature type="transmembrane region" description="Helical" evidence="2">
    <location>
        <begin position="98"/>
        <end position="117"/>
    </location>
</feature>
<dbReference type="GO" id="GO:0015104">
    <property type="term" value="F:antimonite transmembrane transporter activity"/>
    <property type="evidence" value="ECO:0007669"/>
    <property type="project" value="TreeGrafter"/>
</dbReference>
<keyword evidence="4" id="KW-1185">Reference proteome</keyword>
<comment type="caution">
    <text evidence="3">The sequence shown here is derived from an EMBL/GenBank/DDBJ whole genome shotgun (WGS) entry which is preliminary data.</text>
</comment>
<feature type="transmembrane region" description="Helical" evidence="2">
    <location>
        <begin position="199"/>
        <end position="220"/>
    </location>
</feature>
<proteinExistence type="predicted"/>
<evidence type="ECO:0000256" key="1">
    <source>
        <dbReference type="ARBA" id="ARBA00022448"/>
    </source>
</evidence>
<feature type="transmembrane region" description="Helical" evidence="2">
    <location>
        <begin position="129"/>
        <end position="152"/>
    </location>
</feature>
<feature type="transmembrane region" description="Helical" evidence="2">
    <location>
        <begin position="70"/>
        <end position="92"/>
    </location>
</feature>
<dbReference type="Gene3D" id="1.20.1530.20">
    <property type="match status" value="1"/>
</dbReference>
<dbReference type="EMBL" id="RKHO01000001">
    <property type="protein sequence ID" value="ROR91854.1"/>
    <property type="molecule type" value="Genomic_DNA"/>
</dbReference>
<feature type="transmembrane region" description="Helical" evidence="2">
    <location>
        <begin position="290"/>
        <end position="310"/>
    </location>
</feature>